<reference evidence="2" key="1">
    <citation type="journal article" date="2023" name="Mol. Biol. Evol.">
        <title>Third-Generation Sequencing Reveals the Adaptive Role of the Epigenome in Three Deep-Sea Polychaetes.</title>
        <authorList>
            <person name="Perez M."/>
            <person name="Aroh O."/>
            <person name="Sun Y."/>
            <person name="Lan Y."/>
            <person name="Juniper S.K."/>
            <person name="Young C.R."/>
            <person name="Angers B."/>
            <person name="Qian P.Y."/>
        </authorList>
    </citation>
    <scope>NUCLEOTIDE SEQUENCE</scope>
    <source>
        <strain evidence="2">P08H-3</strain>
    </source>
</reference>
<protein>
    <recommendedName>
        <fullName evidence="1">VWFA domain-containing protein</fullName>
    </recommendedName>
</protein>
<evidence type="ECO:0000259" key="1">
    <source>
        <dbReference type="PROSITE" id="PS50234"/>
    </source>
</evidence>
<evidence type="ECO:0000313" key="2">
    <source>
        <dbReference type="EMBL" id="KAK2138810.1"/>
    </source>
</evidence>
<dbReference type="InterPro" id="IPR036465">
    <property type="entry name" value="vWFA_dom_sf"/>
</dbReference>
<dbReference type="Proteomes" id="UP001208570">
    <property type="component" value="Unassembled WGS sequence"/>
</dbReference>
<accession>A0AAD9IRB5</accession>
<organism evidence="2 3">
    <name type="scientific">Paralvinella palmiformis</name>
    <dbReference type="NCBI Taxonomy" id="53620"/>
    <lineage>
        <taxon>Eukaryota</taxon>
        <taxon>Metazoa</taxon>
        <taxon>Spiralia</taxon>
        <taxon>Lophotrochozoa</taxon>
        <taxon>Annelida</taxon>
        <taxon>Polychaeta</taxon>
        <taxon>Sedentaria</taxon>
        <taxon>Canalipalpata</taxon>
        <taxon>Terebellida</taxon>
        <taxon>Terebelliformia</taxon>
        <taxon>Alvinellidae</taxon>
        <taxon>Paralvinella</taxon>
    </lineage>
</organism>
<dbReference type="SUPFAM" id="SSF53300">
    <property type="entry name" value="vWA-like"/>
    <property type="match status" value="1"/>
</dbReference>
<feature type="domain" description="VWFA" evidence="1">
    <location>
        <begin position="186"/>
        <end position="346"/>
    </location>
</feature>
<keyword evidence="3" id="KW-1185">Reference proteome</keyword>
<dbReference type="EMBL" id="JAODUP010002376">
    <property type="protein sequence ID" value="KAK2138810.1"/>
    <property type="molecule type" value="Genomic_DNA"/>
</dbReference>
<dbReference type="Gene3D" id="3.40.50.410">
    <property type="entry name" value="von Willebrand factor, type A domain"/>
    <property type="match status" value="1"/>
</dbReference>
<comment type="caution">
    <text evidence="2">The sequence shown here is derived from an EMBL/GenBank/DDBJ whole genome shotgun (WGS) entry which is preliminary data.</text>
</comment>
<dbReference type="Pfam" id="PF00092">
    <property type="entry name" value="VWA"/>
    <property type="match status" value="1"/>
</dbReference>
<proteinExistence type="predicted"/>
<dbReference type="PROSITE" id="PS50234">
    <property type="entry name" value="VWFA"/>
    <property type="match status" value="1"/>
</dbReference>
<gene>
    <name evidence="2" type="ORF">LSH36_2387g00001</name>
</gene>
<evidence type="ECO:0000313" key="3">
    <source>
        <dbReference type="Proteomes" id="UP001208570"/>
    </source>
</evidence>
<name>A0AAD9IRB5_9ANNE</name>
<dbReference type="AlphaFoldDB" id="A0AAD9IRB5"/>
<dbReference type="InterPro" id="IPR002035">
    <property type="entry name" value="VWF_A"/>
</dbReference>
<dbReference type="CDD" id="cd00198">
    <property type="entry name" value="vWFA"/>
    <property type="match status" value="1"/>
</dbReference>
<sequence length="349" mass="38372">VLLVLQRYRFVFWFLDVKAYDCSEADLVIAIDQSLLTTSDRQSQFDTFVANYKNNNPGVTVTSVQFTSPTNRDGINKVKTTLDSSSARNNGGTKAGRMGLLITGYDSLPDEDKLALDDLYSTGSTNLSIMTTGSIKALGMALEPRDRLTGIKQVNMDQFSYQHDLAQAMLCRQTFTAPVPKCLDKNICFLIDSSQSMSADNFQKEIQFVKDFISSESGTSKFATVRYGFQNMDAATHLSKLDAVKHERGLAIAKKGFPYCFETDNSGDKIIILMADGALNYPTDTVTELNTLFSQNGISTISVGIGASSSDVKDYVTGHFAQNSPILTNWAQLNTDNTLKEMISKICTT</sequence>
<feature type="non-terminal residue" evidence="2">
    <location>
        <position position="1"/>
    </location>
</feature>